<keyword evidence="1" id="KW-0812">Transmembrane</keyword>
<dbReference type="Proteomes" id="UP001396334">
    <property type="component" value="Unassembled WGS sequence"/>
</dbReference>
<organism evidence="2 3">
    <name type="scientific">Hibiscus sabdariffa</name>
    <name type="common">roselle</name>
    <dbReference type="NCBI Taxonomy" id="183260"/>
    <lineage>
        <taxon>Eukaryota</taxon>
        <taxon>Viridiplantae</taxon>
        <taxon>Streptophyta</taxon>
        <taxon>Embryophyta</taxon>
        <taxon>Tracheophyta</taxon>
        <taxon>Spermatophyta</taxon>
        <taxon>Magnoliopsida</taxon>
        <taxon>eudicotyledons</taxon>
        <taxon>Gunneridae</taxon>
        <taxon>Pentapetalae</taxon>
        <taxon>rosids</taxon>
        <taxon>malvids</taxon>
        <taxon>Malvales</taxon>
        <taxon>Malvaceae</taxon>
        <taxon>Malvoideae</taxon>
        <taxon>Hibiscus</taxon>
    </lineage>
</organism>
<evidence type="ECO:0000313" key="2">
    <source>
        <dbReference type="EMBL" id="KAK8488539.1"/>
    </source>
</evidence>
<keyword evidence="1" id="KW-0472">Membrane</keyword>
<keyword evidence="1" id="KW-1133">Transmembrane helix</keyword>
<accession>A0ABR2A668</accession>
<dbReference type="EMBL" id="JBBPBN010000347">
    <property type="protein sequence ID" value="KAK8488539.1"/>
    <property type="molecule type" value="Genomic_DNA"/>
</dbReference>
<gene>
    <name evidence="2" type="ORF">V6N11_045101</name>
</gene>
<proteinExistence type="predicted"/>
<comment type="caution">
    <text evidence="2">The sequence shown here is derived from an EMBL/GenBank/DDBJ whole genome shotgun (WGS) entry which is preliminary data.</text>
</comment>
<reference evidence="2 3" key="1">
    <citation type="journal article" date="2024" name="G3 (Bethesda)">
        <title>Genome assembly of Hibiscus sabdariffa L. provides insights into metabolisms of medicinal natural products.</title>
        <authorList>
            <person name="Kim T."/>
        </authorList>
    </citation>
    <scope>NUCLEOTIDE SEQUENCE [LARGE SCALE GENOMIC DNA]</scope>
    <source>
        <strain evidence="2">TK-2024</strain>
        <tissue evidence="2">Old leaves</tissue>
    </source>
</reference>
<keyword evidence="3" id="KW-1185">Reference proteome</keyword>
<evidence type="ECO:0008006" key="4">
    <source>
        <dbReference type="Google" id="ProtNLM"/>
    </source>
</evidence>
<evidence type="ECO:0000313" key="3">
    <source>
        <dbReference type="Proteomes" id="UP001396334"/>
    </source>
</evidence>
<feature type="transmembrane region" description="Helical" evidence="1">
    <location>
        <begin position="47"/>
        <end position="68"/>
    </location>
</feature>
<sequence length="91" mass="10390">MGLCGLPLSKQCVNPGEAEPPAPLVVEHEGSKIPFFWKVVMMGYRSGVVLGLSLGYIVFVTGRPWWLVRMVERDIQYKFTKWIRGIKPKRN</sequence>
<evidence type="ECO:0000256" key="1">
    <source>
        <dbReference type="SAM" id="Phobius"/>
    </source>
</evidence>
<name>A0ABR2A668_9ROSI</name>
<protein>
    <recommendedName>
        <fullName evidence="4">Transmembrane protein</fullName>
    </recommendedName>
</protein>